<keyword evidence="2" id="KW-1185">Reference proteome</keyword>
<evidence type="ECO:0000313" key="1">
    <source>
        <dbReference type="EMBL" id="KAK3334838.1"/>
    </source>
</evidence>
<dbReference type="GeneID" id="87864712"/>
<organism evidence="1 2">
    <name type="scientific">Neurospora tetraspora</name>
    <dbReference type="NCBI Taxonomy" id="94610"/>
    <lineage>
        <taxon>Eukaryota</taxon>
        <taxon>Fungi</taxon>
        <taxon>Dikarya</taxon>
        <taxon>Ascomycota</taxon>
        <taxon>Pezizomycotina</taxon>
        <taxon>Sordariomycetes</taxon>
        <taxon>Sordariomycetidae</taxon>
        <taxon>Sordariales</taxon>
        <taxon>Sordariaceae</taxon>
        <taxon>Neurospora</taxon>
    </lineage>
</organism>
<reference evidence="1" key="1">
    <citation type="journal article" date="2023" name="Mol. Phylogenet. Evol.">
        <title>Genome-scale phylogeny and comparative genomics of the fungal order Sordariales.</title>
        <authorList>
            <person name="Hensen N."/>
            <person name="Bonometti L."/>
            <person name="Westerberg I."/>
            <person name="Brannstrom I.O."/>
            <person name="Guillou S."/>
            <person name="Cros-Aarteil S."/>
            <person name="Calhoun S."/>
            <person name="Haridas S."/>
            <person name="Kuo A."/>
            <person name="Mondo S."/>
            <person name="Pangilinan J."/>
            <person name="Riley R."/>
            <person name="LaButti K."/>
            <person name="Andreopoulos B."/>
            <person name="Lipzen A."/>
            <person name="Chen C."/>
            <person name="Yan M."/>
            <person name="Daum C."/>
            <person name="Ng V."/>
            <person name="Clum A."/>
            <person name="Steindorff A."/>
            <person name="Ohm R.A."/>
            <person name="Martin F."/>
            <person name="Silar P."/>
            <person name="Natvig D.O."/>
            <person name="Lalanne C."/>
            <person name="Gautier V."/>
            <person name="Ament-Velasquez S.L."/>
            <person name="Kruys A."/>
            <person name="Hutchinson M.I."/>
            <person name="Powell A.J."/>
            <person name="Barry K."/>
            <person name="Miller A.N."/>
            <person name="Grigoriev I.V."/>
            <person name="Debuchy R."/>
            <person name="Gladieux P."/>
            <person name="Hiltunen Thoren M."/>
            <person name="Johannesson H."/>
        </authorList>
    </citation>
    <scope>NUCLEOTIDE SEQUENCE</scope>
    <source>
        <strain evidence="1">CBS 560.94</strain>
    </source>
</reference>
<dbReference type="EMBL" id="JAUEPP010000009">
    <property type="protein sequence ID" value="KAK3334838.1"/>
    <property type="molecule type" value="Genomic_DNA"/>
</dbReference>
<proteinExistence type="predicted"/>
<name>A0AAE0J0S7_9PEZI</name>
<dbReference type="AlphaFoldDB" id="A0AAE0J0S7"/>
<dbReference type="RefSeq" id="XP_062677004.1">
    <property type="nucleotide sequence ID" value="XM_062827558.1"/>
</dbReference>
<reference evidence="1" key="2">
    <citation type="submission" date="2023-06" db="EMBL/GenBank/DDBJ databases">
        <authorList>
            <consortium name="Lawrence Berkeley National Laboratory"/>
            <person name="Haridas S."/>
            <person name="Hensen N."/>
            <person name="Bonometti L."/>
            <person name="Westerberg I."/>
            <person name="Brannstrom I.O."/>
            <person name="Guillou S."/>
            <person name="Cros-Aarteil S."/>
            <person name="Calhoun S."/>
            <person name="Kuo A."/>
            <person name="Mondo S."/>
            <person name="Pangilinan J."/>
            <person name="Riley R."/>
            <person name="Labutti K."/>
            <person name="Andreopoulos B."/>
            <person name="Lipzen A."/>
            <person name="Chen C."/>
            <person name="Yanf M."/>
            <person name="Daum C."/>
            <person name="Ng V."/>
            <person name="Clum A."/>
            <person name="Steindorff A."/>
            <person name="Ohm R."/>
            <person name="Martin F."/>
            <person name="Silar P."/>
            <person name="Natvig D."/>
            <person name="Lalanne C."/>
            <person name="Gautier V."/>
            <person name="Ament-Velasquez S.L."/>
            <person name="Kruys A."/>
            <person name="Hutchinson M.I."/>
            <person name="Powell A.J."/>
            <person name="Barry K."/>
            <person name="Miller A.N."/>
            <person name="Grigoriev I.V."/>
            <person name="Debuchy R."/>
            <person name="Gladieux P."/>
            <person name="Thoren M.H."/>
            <person name="Johannesson H."/>
        </authorList>
    </citation>
    <scope>NUCLEOTIDE SEQUENCE</scope>
    <source>
        <strain evidence="1">CBS 560.94</strain>
    </source>
</reference>
<accession>A0AAE0J0S7</accession>
<protein>
    <submittedName>
        <fullName evidence="1">Uncharacterized protein</fullName>
    </submittedName>
</protein>
<comment type="caution">
    <text evidence="1">The sequence shown here is derived from an EMBL/GenBank/DDBJ whole genome shotgun (WGS) entry which is preliminary data.</text>
</comment>
<dbReference type="Proteomes" id="UP001278500">
    <property type="component" value="Unassembled WGS sequence"/>
</dbReference>
<evidence type="ECO:0000313" key="2">
    <source>
        <dbReference type="Proteomes" id="UP001278500"/>
    </source>
</evidence>
<sequence length="435" mass="47727">MGETFMITRALYEDQSLEADCTSYHLRNPEGEDFRTVFAETPNKKSKLSYSAQLTEIHHGMMKFHGNSCPATLIILEFRFHSKRQTSRYRSVDIDLVFRNGNGIARKDPEVVGMAPERQYHLNKTSHERTTTYGASLGANIGPGGLAGAETGVSWELCTKWTKECKATLTGESMFSPESTWRNALQWSMSENDRAEDGIPTFLQAAVLLRRNNDEPFTCQMSLKSGANKGQKFLRFSDKLTDEDKDIDPITLDPKRRQLESNRATGIQREDLGHMETLLERIGRYCKVSFSQTDLTPACAESLAVSAPAGHVRVDEMISESVVSEVPNMQPSNVTSLADISASAYKLQERASGVDGSTLHMVLLAAQEAAEAAAAATRAATKAMEAVNEATAAAARANKATNLLAEVTSRMVNNGECYLPWHQGKRQSGMLSGGG</sequence>
<gene>
    <name evidence="1" type="ORF">B0H65DRAFT_480051</name>
</gene>